<organism evidence="1 2">
    <name type="scientific">Facklamia miroungae</name>
    <dbReference type="NCBI Taxonomy" id="120956"/>
    <lineage>
        <taxon>Bacteria</taxon>
        <taxon>Bacillati</taxon>
        <taxon>Bacillota</taxon>
        <taxon>Bacilli</taxon>
        <taxon>Lactobacillales</taxon>
        <taxon>Aerococcaceae</taxon>
        <taxon>Facklamia</taxon>
    </lineage>
</organism>
<protein>
    <submittedName>
        <fullName evidence="1">Uncharacterized protein</fullName>
    </submittedName>
</protein>
<reference evidence="1 2" key="1">
    <citation type="submission" date="2016-10" db="EMBL/GenBank/DDBJ databases">
        <authorList>
            <person name="de Groot N.N."/>
        </authorList>
    </citation>
    <scope>NUCLEOTIDE SEQUENCE [LARGE SCALE GENOMIC DNA]</scope>
    <source>
        <strain evidence="1 2">ATCC BAA-466</strain>
    </source>
</reference>
<sequence>MSQILRMGQNLKLNSIMSPNYHIARLLLIY</sequence>
<keyword evidence="2" id="KW-1185">Reference proteome</keyword>
<proteinExistence type="predicted"/>
<dbReference type="EMBL" id="FNCK01000001">
    <property type="protein sequence ID" value="SDF77800.1"/>
    <property type="molecule type" value="Genomic_DNA"/>
</dbReference>
<evidence type="ECO:0000313" key="2">
    <source>
        <dbReference type="Proteomes" id="UP000199708"/>
    </source>
</evidence>
<gene>
    <name evidence="1" type="ORF">SAMN05421791_10111</name>
</gene>
<name>A0A1G7NX86_9LACT</name>
<dbReference type="Proteomes" id="UP000199708">
    <property type="component" value="Unassembled WGS sequence"/>
</dbReference>
<accession>A0A1G7NX86</accession>
<evidence type="ECO:0000313" key="1">
    <source>
        <dbReference type="EMBL" id="SDF77800.1"/>
    </source>
</evidence>
<dbReference type="AlphaFoldDB" id="A0A1G7NX86"/>